<feature type="non-terminal residue" evidence="2">
    <location>
        <position position="1"/>
    </location>
</feature>
<keyword evidence="1" id="KW-0175">Coiled coil</keyword>
<feature type="coiled-coil region" evidence="1">
    <location>
        <begin position="105"/>
        <end position="167"/>
    </location>
</feature>
<evidence type="ECO:0000313" key="2">
    <source>
        <dbReference type="EMBL" id="KKL06161.1"/>
    </source>
</evidence>
<reference evidence="2" key="1">
    <citation type="journal article" date="2015" name="Nature">
        <title>Complex archaea that bridge the gap between prokaryotes and eukaryotes.</title>
        <authorList>
            <person name="Spang A."/>
            <person name="Saw J.H."/>
            <person name="Jorgensen S.L."/>
            <person name="Zaremba-Niedzwiedzka K."/>
            <person name="Martijn J."/>
            <person name="Lind A.E."/>
            <person name="van Eijk R."/>
            <person name="Schleper C."/>
            <person name="Guy L."/>
            <person name="Ettema T.J."/>
        </authorList>
    </citation>
    <scope>NUCLEOTIDE SEQUENCE</scope>
</reference>
<proteinExistence type="predicted"/>
<organism evidence="2">
    <name type="scientific">marine sediment metagenome</name>
    <dbReference type="NCBI Taxonomy" id="412755"/>
    <lineage>
        <taxon>unclassified sequences</taxon>
        <taxon>metagenomes</taxon>
        <taxon>ecological metagenomes</taxon>
    </lineage>
</organism>
<gene>
    <name evidence="2" type="ORF">LCGC14_2598790</name>
</gene>
<sequence>SKRDRLQGRVDEDEEAKQRLENVLPADTKNAEAQEHRLTMMKVYQEQITEADKHIAEFEGQLASLQAERGNLLIVKSKNETESAILMDLDQACPTCKRPWPAEAIEEAQTKRAELETTLARVLVAIAEKDTAISAYQTNLDEARLSRKQVRSLLHEAEVKIASYEAAKKAGEPIEVVIARLDRRKKQLLTIVAEIADITTRVKAGEKCVRMIEVYYSQKQALEDNSRSHATRMQQLAQDQIPKEQQIISELEAIKESILDARVAEFETYVNGAMKEMGQPEVSFDLASGWMSGGRAATFLSTGQTQVCFEAAYRYALAKTSRVPLMVVDHLAPIDEAIKQRLMKFLYLSGLQVVMAWTAEQMPTKPRPPGLDIYWVSVEDGKAVVSRLPEAQAA</sequence>
<name>A0A0F9CKB7_9ZZZZ</name>
<accession>A0A0F9CKB7</accession>
<dbReference type="EMBL" id="LAZR01043822">
    <property type="protein sequence ID" value="KKL06161.1"/>
    <property type="molecule type" value="Genomic_DNA"/>
</dbReference>
<dbReference type="AlphaFoldDB" id="A0A0F9CKB7"/>
<comment type="caution">
    <text evidence="2">The sequence shown here is derived from an EMBL/GenBank/DDBJ whole genome shotgun (WGS) entry which is preliminary data.</text>
</comment>
<feature type="coiled-coil region" evidence="1">
    <location>
        <begin position="3"/>
        <end position="68"/>
    </location>
</feature>
<protein>
    <submittedName>
        <fullName evidence="2">Uncharacterized protein</fullName>
    </submittedName>
</protein>
<evidence type="ECO:0000256" key="1">
    <source>
        <dbReference type="SAM" id="Coils"/>
    </source>
</evidence>